<protein>
    <submittedName>
        <fullName evidence="1">Uncharacterized protein</fullName>
    </submittedName>
</protein>
<proteinExistence type="predicted"/>
<evidence type="ECO:0000313" key="1">
    <source>
        <dbReference type="EMBL" id="KIL64795.1"/>
    </source>
</evidence>
<dbReference type="EMBL" id="KN818247">
    <property type="protein sequence ID" value="KIL64795.1"/>
    <property type="molecule type" value="Genomic_DNA"/>
</dbReference>
<keyword evidence="2" id="KW-1185">Reference proteome</keyword>
<dbReference type="OrthoDB" id="10044727at2759"/>
<name>A0A0C2SNJ0_AMAMK</name>
<organism evidence="1 2">
    <name type="scientific">Amanita muscaria (strain Koide BX008)</name>
    <dbReference type="NCBI Taxonomy" id="946122"/>
    <lineage>
        <taxon>Eukaryota</taxon>
        <taxon>Fungi</taxon>
        <taxon>Dikarya</taxon>
        <taxon>Basidiomycota</taxon>
        <taxon>Agaricomycotina</taxon>
        <taxon>Agaricomycetes</taxon>
        <taxon>Agaricomycetidae</taxon>
        <taxon>Agaricales</taxon>
        <taxon>Pluteineae</taxon>
        <taxon>Amanitaceae</taxon>
        <taxon>Amanita</taxon>
    </lineage>
</organism>
<gene>
    <name evidence="1" type="ORF">M378DRAFT_77746</name>
</gene>
<dbReference type="HOGENOM" id="CLU_191882_0_0_1"/>
<dbReference type="InParanoid" id="A0A0C2SNJ0"/>
<reference evidence="1 2" key="1">
    <citation type="submission" date="2014-04" db="EMBL/GenBank/DDBJ databases">
        <title>Evolutionary Origins and Diversification of the Mycorrhizal Mutualists.</title>
        <authorList>
            <consortium name="DOE Joint Genome Institute"/>
            <consortium name="Mycorrhizal Genomics Consortium"/>
            <person name="Kohler A."/>
            <person name="Kuo A."/>
            <person name="Nagy L.G."/>
            <person name="Floudas D."/>
            <person name="Copeland A."/>
            <person name="Barry K.W."/>
            <person name="Cichocki N."/>
            <person name="Veneault-Fourrey C."/>
            <person name="LaButti K."/>
            <person name="Lindquist E.A."/>
            <person name="Lipzen A."/>
            <person name="Lundell T."/>
            <person name="Morin E."/>
            <person name="Murat C."/>
            <person name="Riley R."/>
            <person name="Ohm R."/>
            <person name="Sun H."/>
            <person name="Tunlid A."/>
            <person name="Henrissat B."/>
            <person name="Grigoriev I.V."/>
            <person name="Hibbett D.S."/>
            <person name="Martin F."/>
        </authorList>
    </citation>
    <scope>NUCLEOTIDE SEQUENCE [LARGE SCALE GENOMIC DNA]</scope>
    <source>
        <strain evidence="1 2">Koide BX008</strain>
    </source>
</reference>
<evidence type="ECO:0000313" key="2">
    <source>
        <dbReference type="Proteomes" id="UP000054549"/>
    </source>
</evidence>
<dbReference type="AlphaFoldDB" id="A0A0C2SNJ0"/>
<dbReference type="Proteomes" id="UP000054549">
    <property type="component" value="Unassembled WGS sequence"/>
</dbReference>
<sequence length="50" mass="5932">YSCHSCRFMDAYRRGLNARQAAWAGKRYRGHRVLPNTIMEEIESHQVDLH</sequence>
<accession>A0A0C2SNJ0</accession>
<feature type="non-terminal residue" evidence="1">
    <location>
        <position position="1"/>
    </location>
</feature>